<dbReference type="InterPro" id="IPR021851">
    <property type="entry name" value="DUF3455"/>
</dbReference>
<keyword evidence="1" id="KW-0732">Signal</keyword>
<dbReference type="Proteomes" id="UP001365542">
    <property type="component" value="Unassembled WGS sequence"/>
</dbReference>
<gene>
    <name evidence="2" type="ORF">TWF694_005140</name>
</gene>
<proteinExistence type="predicted"/>
<comment type="caution">
    <text evidence="2">The sequence shown here is derived from an EMBL/GenBank/DDBJ whole genome shotgun (WGS) entry which is preliminary data.</text>
</comment>
<evidence type="ECO:0000256" key="1">
    <source>
        <dbReference type="SAM" id="SignalP"/>
    </source>
</evidence>
<evidence type="ECO:0008006" key="4">
    <source>
        <dbReference type="Google" id="ProtNLM"/>
    </source>
</evidence>
<organism evidence="2 3">
    <name type="scientific">Orbilia ellipsospora</name>
    <dbReference type="NCBI Taxonomy" id="2528407"/>
    <lineage>
        <taxon>Eukaryota</taxon>
        <taxon>Fungi</taxon>
        <taxon>Dikarya</taxon>
        <taxon>Ascomycota</taxon>
        <taxon>Pezizomycotina</taxon>
        <taxon>Orbiliomycetes</taxon>
        <taxon>Orbiliales</taxon>
        <taxon>Orbiliaceae</taxon>
        <taxon>Orbilia</taxon>
    </lineage>
</organism>
<protein>
    <recommendedName>
        <fullName evidence="4">Malate dehydrogenase</fullName>
    </recommendedName>
</protein>
<dbReference type="PANTHER" id="PTHR35567:SF1">
    <property type="entry name" value="CONSERVED FUNGAL PROTEIN (AFU_ORTHOLOGUE AFUA_1G14230)"/>
    <property type="match status" value="1"/>
</dbReference>
<name>A0AAV9WUQ3_9PEZI</name>
<reference evidence="2 3" key="1">
    <citation type="submission" date="2019-10" db="EMBL/GenBank/DDBJ databases">
        <authorList>
            <person name="Palmer J.M."/>
        </authorList>
    </citation>
    <scope>NUCLEOTIDE SEQUENCE [LARGE SCALE GENOMIC DNA]</scope>
    <source>
        <strain evidence="2 3">TWF694</strain>
    </source>
</reference>
<feature type="signal peptide" evidence="1">
    <location>
        <begin position="1"/>
        <end position="19"/>
    </location>
</feature>
<dbReference type="AlphaFoldDB" id="A0AAV9WUQ3"/>
<dbReference type="Pfam" id="PF11937">
    <property type="entry name" value="DUF3455"/>
    <property type="match status" value="1"/>
</dbReference>
<accession>A0AAV9WUQ3</accession>
<dbReference type="PANTHER" id="PTHR35567">
    <property type="entry name" value="MALATE DEHYDROGENASE (AFU_ORTHOLOGUE AFUA_2G13800)"/>
    <property type="match status" value="1"/>
</dbReference>
<evidence type="ECO:0000313" key="2">
    <source>
        <dbReference type="EMBL" id="KAK6526558.1"/>
    </source>
</evidence>
<feature type="chain" id="PRO_5043384665" description="Malate dehydrogenase" evidence="1">
    <location>
        <begin position="20"/>
        <end position="238"/>
    </location>
</feature>
<sequence>MQLVTLVTAAIAGVSAVLAAPLMGGVTGCDVSTLSIAPYLKSANASLTPLDPPAPTDKLLTIVLGIGSQNYSCSAGVPVPNGAYAPLYDVSCLIKNDPSVAQYLTGLMVHVPPNVQTGAMALVQNFINAQITAGLHYFKGDFATPAFELTVASEKKQEKFYGAVFQKLAAPSGADTGKAPLNYGAVPYLKLMPKAGMGSTLSTIYRVDTAGGMQPTTCDWTGQKQIPYSALYYIYKSK</sequence>
<evidence type="ECO:0000313" key="3">
    <source>
        <dbReference type="Proteomes" id="UP001365542"/>
    </source>
</evidence>
<dbReference type="EMBL" id="JAVHJO010000016">
    <property type="protein sequence ID" value="KAK6526558.1"/>
    <property type="molecule type" value="Genomic_DNA"/>
</dbReference>
<keyword evidence="3" id="KW-1185">Reference proteome</keyword>